<dbReference type="EMBL" id="OZ035843">
    <property type="protein sequence ID" value="CAL1596678.1"/>
    <property type="molecule type" value="Genomic_DNA"/>
</dbReference>
<reference evidence="1 2" key="1">
    <citation type="submission" date="2024-04" db="EMBL/GenBank/DDBJ databases">
        <authorList>
            <person name="Waldvogel A.-M."/>
            <person name="Schoenle A."/>
        </authorList>
    </citation>
    <scope>NUCLEOTIDE SEQUENCE [LARGE SCALE GENOMIC DNA]</scope>
</reference>
<organism evidence="1 2">
    <name type="scientific">Knipowitschia caucasica</name>
    <name type="common">Caucasian dwarf goby</name>
    <name type="synonym">Pomatoschistus caucasicus</name>
    <dbReference type="NCBI Taxonomy" id="637954"/>
    <lineage>
        <taxon>Eukaryota</taxon>
        <taxon>Metazoa</taxon>
        <taxon>Chordata</taxon>
        <taxon>Craniata</taxon>
        <taxon>Vertebrata</taxon>
        <taxon>Euteleostomi</taxon>
        <taxon>Actinopterygii</taxon>
        <taxon>Neopterygii</taxon>
        <taxon>Teleostei</taxon>
        <taxon>Neoteleostei</taxon>
        <taxon>Acanthomorphata</taxon>
        <taxon>Gobiaria</taxon>
        <taxon>Gobiiformes</taxon>
        <taxon>Gobioidei</taxon>
        <taxon>Gobiidae</taxon>
        <taxon>Gobiinae</taxon>
        <taxon>Knipowitschia</taxon>
    </lineage>
</organism>
<gene>
    <name evidence="1" type="ORF">KC01_LOCUS25319</name>
</gene>
<accession>A0AAV2L6M5</accession>
<name>A0AAV2L6M5_KNICA</name>
<dbReference type="AlphaFoldDB" id="A0AAV2L6M5"/>
<sequence length="348" mass="38306">MDFEVEGVKIPEKGVVIVKDDCSTHPLLIGMNVIGACWDAVFKQGKPALSPKRWESQQVWREAFAVCRRTIATPPGDGFLGYVRPASRRPVRVPPKSEILVWGRTTSGPCGADYAAVLEAMPEAEAWGIARTLSVVRGGRVPVRVCNPQLYPVYIGRYQKLGRLYHVEEADVQGARDLSLTMGPDGVVEVGLVDTPDSKEEHTEEGVNKLVDCPHLTHQQQLELQALLQKWRKVFATNEEDFGRTDLVQHRIHTADAPPTKERFPANPSTELSGEVALLTAALEMAPTTQELGLHLEEDWRILQGADCDIHTVAGYRSLSFKQGNRILMAKLPPSDTVPPVLNGGNGI</sequence>
<dbReference type="Proteomes" id="UP001497482">
    <property type="component" value="Chromosome 21"/>
</dbReference>
<evidence type="ECO:0000313" key="1">
    <source>
        <dbReference type="EMBL" id="CAL1596678.1"/>
    </source>
</evidence>
<proteinExistence type="predicted"/>
<protein>
    <submittedName>
        <fullName evidence="1">Uncharacterized protein</fullName>
    </submittedName>
</protein>
<evidence type="ECO:0000313" key="2">
    <source>
        <dbReference type="Proteomes" id="UP001497482"/>
    </source>
</evidence>
<keyword evidence="2" id="KW-1185">Reference proteome</keyword>